<evidence type="ECO:0000313" key="10">
    <source>
        <dbReference type="EMBL" id="ARE86666.1"/>
    </source>
</evidence>
<keyword evidence="4" id="KW-1003">Cell membrane</keyword>
<evidence type="ECO:0000256" key="3">
    <source>
        <dbReference type="ARBA" id="ARBA00022448"/>
    </source>
</evidence>
<evidence type="ECO:0000256" key="2">
    <source>
        <dbReference type="ARBA" id="ARBA00007935"/>
    </source>
</evidence>
<keyword evidence="11" id="KW-1185">Reference proteome</keyword>
<feature type="transmembrane region" description="Helical" evidence="8">
    <location>
        <begin position="83"/>
        <end position="102"/>
    </location>
</feature>
<dbReference type="InterPro" id="IPR000522">
    <property type="entry name" value="ABC_transptr_permease_BtuC"/>
</dbReference>
<keyword evidence="6 8" id="KW-1133">Transmembrane helix</keyword>
<dbReference type="EMBL" id="CP017603">
    <property type="protein sequence ID" value="AOY76279.1"/>
    <property type="molecule type" value="Genomic_DNA"/>
</dbReference>
<dbReference type="GO" id="GO:0005886">
    <property type="term" value="C:plasma membrane"/>
    <property type="evidence" value="ECO:0007669"/>
    <property type="project" value="UniProtKB-SubCell"/>
</dbReference>
<dbReference type="GO" id="GO:0022857">
    <property type="term" value="F:transmembrane transporter activity"/>
    <property type="evidence" value="ECO:0007669"/>
    <property type="project" value="InterPro"/>
</dbReference>
<dbReference type="AlphaFoldDB" id="A0AAC9RIH2"/>
<dbReference type="Gene3D" id="1.10.3470.10">
    <property type="entry name" value="ABC transporter involved in vitamin B12 uptake, BtuC"/>
    <property type="match status" value="1"/>
</dbReference>
<dbReference type="EMBL" id="CP020559">
    <property type="protein sequence ID" value="ARE86666.1"/>
    <property type="molecule type" value="Genomic_DNA"/>
</dbReference>
<reference evidence="9 11" key="1">
    <citation type="submission" date="2016-10" db="EMBL/GenBank/DDBJ databases">
        <title>Complete Genome Sequence of Acetogen Clostridium formicoaceticum ATCC 27076.</title>
        <authorList>
            <person name="Bao T."/>
            <person name="Cheng C."/>
            <person name="Zhao J."/>
            <person name="Yang S.-T."/>
            <person name="Wang J."/>
            <person name="Wang M."/>
        </authorList>
    </citation>
    <scope>NUCLEOTIDE SEQUENCE [LARGE SCALE GENOMIC DNA]</scope>
    <source>
        <strain evidence="9 11">ATCC 27076</strain>
    </source>
</reference>
<name>A0AAC9RIH2_9CLOT</name>
<accession>A0AAC9RIH2</accession>
<gene>
    <name evidence="10" type="primary">hmuU</name>
    <name evidence="9" type="ORF">BJL90_10425</name>
    <name evidence="10" type="ORF">CLFO_09920</name>
</gene>
<keyword evidence="3" id="KW-0813">Transport</keyword>
<evidence type="ECO:0000256" key="5">
    <source>
        <dbReference type="ARBA" id="ARBA00022692"/>
    </source>
</evidence>
<feature type="transmembrane region" description="Helical" evidence="8">
    <location>
        <begin position="36"/>
        <end position="56"/>
    </location>
</feature>
<evidence type="ECO:0000256" key="4">
    <source>
        <dbReference type="ARBA" id="ARBA00022475"/>
    </source>
</evidence>
<comment type="similarity">
    <text evidence="2">Belongs to the binding-protein-dependent transport system permease family. FecCD subfamily.</text>
</comment>
<protein>
    <submittedName>
        <fullName evidence="10">Hemin transport system permease protein HmuU</fullName>
    </submittedName>
</protein>
<comment type="subcellular location">
    <subcellularLocation>
        <location evidence="1">Cell membrane</location>
        <topology evidence="1">Multi-pass membrane protein</topology>
    </subcellularLocation>
</comment>
<keyword evidence="5 8" id="KW-0812">Transmembrane</keyword>
<dbReference type="Proteomes" id="UP000192478">
    <property type="component" value="Chromosome"/>
</dbReference>
<dbReference type="Pfam" id="PF01032">
    <property type="entry name" value="FecCD"/>
    <property type="match status" value="1"/>
</dbReference>
<dbReference type="PANTHER" id="PTHR30472:SF70">
    <property type="entry name" value="MOLYBDATE IMPORT SYSTEM PERMEASE PROTEIN MOLB"/>
    <property type="match status" value="1"/>
</dbReference>
<evidence type="ECO:0000313" key="9">
    <source>
        <dbReference type="EMBL" id="AOY76279.1"/>
    </source>
</evidence>
<keyword evidence="7 8" id="KW-0472">Membrane</keyword>
<dbReference type="GO" id="GO:0033214">
    <property type="term" value="P:siderophore-iron import into cell"/>
    <property type="evidence" value="ECO:0007669"/>
    <property type="project" value="TreeGrafter"/>
</dbReference>
<evidence type="ECO:0000313" key="11">
    <source>
        <dbReference type="Proteomes" id="UP000177894"/>
    </source>
</evidence>
<sequence>MNPVDVIRVVVEKLTNSSPTDAAMHDVLFVIRIPRIIAAILVGGALSLSGAVYQGVFKNLLVSPDLLGVSSGACVGAATSVEIPLGILTGLIGAPFYAWLLWKQRTGVG</sequence>
<evidence type="ECO:0000256" key="1">
    <source>
        <dbReference type="ARBA" id="ARBA00004651"/>
    </source>
</evidence>
<evidence type="ECO:0000256" key="8">
    <source>
        <dbReference type="SAM" id="Phobius"/>
    </source>
</evidence>
<dbReference type="SUPFAM" id="SSF81345">
    <property type="entry name" value="ABC transporter involved in vitamin B12 uptake, BtuC"/>
    <property type="match status" value="1"/>
</dbReference>
<proteinExistence type="inferred from homology"/>
<dbReference type="KEGG" id="cfm:BJL90_10425"/>
<dbReference type="PANTHER" id="PTHR30472">
    <property type="entry name" value="FERRIC ENTEROBACTIN TRANSPORT SYSTEM PERMEASE PROTEIN"/>
    <property type="match status" value="1"/>
</dbReference>
<evidence type="ECO:0000256" key="7">
    <source>
        <dbReference type="ARBA" id="ARBA00023136"/>
    </source>
</evidence>
<dbReference type="InterPro" id="IPR037294">
    <property type="entry name" value="ABC_BtuC-like"/>
</dbReference>
<evidence type="ECO:0000313" key="12">
    <source>
        <dbReference type="Proteomes" id="UP000192478"/>
    </source>
</evidence>
<reference evidence="10 12" key="2">
    <citation type="submission" date="2017-03" db="EMBL/GenBank/DDBJ databases">
        <title>Complete sequence of Clostridium formicaceticum DSM 92.</title>
        <authorList>
            <person name="Poehlein A."/>
            <person name="Karl M."/>
            <person name="Bengelsdorf F.R."/>
            <person name="Duerre P."/>
            <person name="Daniel R."/>
        </authorList>
    </citation>
    <scope>NUCLEOTIDE SEQUENCE [LARGE SCALE GENOMIC DNA]</scope>
    <source>
        <strain evidence="10 12">DSM 92</strain>
    </source>
</reference>
<evidence type="ECO:0000256" key="6">
    <source>
        <dbReference type="ARBA" id="ARBA00022989"/>
    </source>
</evidence>
<organism evidence="10 12">
    <name type="scientific">Clostridium formicaceticum</name>
    <dbReference type="NCBI Taxonomy" id="1497"/>
    <lineage>
        <taxon>Bacteria</taxon>
        <taxon>Bacillati</taxon>
        <taxon>Bacillota</taxon>
        <taxon>Clostridia</taxon>
        <taxon>Eubacteriales</taxon>
        <taxon>Clostridiaceae</taxon>
        <taxon>Clostridium</taxon>
    </lineage>
</organism>
<dbReference type="Proteomes" id="UP000177894">
    <property type="component" value="Chromosome"/>
</dbReference>